<organism evidence="1 2">
    <name type="scientific">Zea mays</name>
    <name type="common">Maize</name>
    <dbReference type="NCBI Taxonomy" id="4577"/>
    <lineage>
        <taxon>Eukaryota</taxon>
        <taxon>Viridiplantae</taxon>
        <taxon>Streptophyta</taxon>
        <taxon>Embryophyta</taxon>
        <taxon>Tracheophyta</taxon>
        <taxon>Spermatophyta</taxon>
        <taxon>Magnoliopsida</taxon>
        <taxon>Liliopsida</taxon>
        <taxon>Poales</taxon>
        <taxon>Poaceae</taxon>
        <taxon>PACMAD clade</taxon>
        <taxon>Panicoideae</taxon>
        <taxon>Andropogonodae</taxon>
        <taxon>Andropogoneae</taxon>
        <taxon>Tripsacinae</taxon>
        <taxon>Zea</taxon>
    </lineage>
</organism>
<dbReference type="Gramene" id="Zm00001eb086210_T001">
    <property type="protein sequence ID" value="Zm00001eb086210_P001"/>
    <property type="gene ID" value="Zm00001eb086210"/>
</dbReference>
<proteinExistence type="predicted"/>
<keyword evidence="2" id="KW-1185">Reference proteome</keyword>
<reference evidence="1" key="3">
    <citation type="submission" date="2021-05" db="UniProtKB">
        <authorList>
            <consortium name="EnsemblPlants"/>
        </authorList>
    </citation>
    <scope>IDENTIFICATION</scope>
    <source>
        <strain evidence="1">cv. B73</strain>
    </source>
</reference>
<dbReference type="Proteomes" id="UP000007305">
    <property type="component" value="Chromosome 2"/>
</dbReference>
<protein>
    <submittedName>
        <fullName evidence="1">Uncharacterized protein</fullName>
    </submittedName>
</protein>
<reference evidence="2" key="1">
    <citation type="submission" date="2015-12" db="EMBL/GenBank/DDBJ databases">
        <title>Update maize B73 reference genome by single molecule sequencing technologies.</title>
        <authorList>
            <consortium name="Maize Genome Sequencing Project"/>
            <person name="Ware D."/>
        </authorList>
    </citation>
    <scope>NUCLEOTIDE SEQUENCE [LARGE SCALE GENOMIC DNA]</scope>
    <source>
        <strain evidence="2">cv. B73</strain>
    </source>
</reference>
<evidence type="ECO:0000313" key="1">
    <source>
        <dbReference type="EnsemblPlants" id="Zm00001eb086210_P001"/>
    </source>
</evidence>
<dbReference type="InParanoid" id="A0A804MHN9"/>
<evidence type="ECO:0000313" key="2">
    <source>
        <dbReference type="Proteomes" id="UP000007305"/>
    </source>
</evidence>
<sequence length="128" mass="13727">MSRRWRSRRAAVLDARQQVPVLPVHREAVVHLAVAGALVLVEEGRVVERRELDEAVVHLPVHAPRRDLGGEVAEVAAAAPDHDVDGAVHGARVVGFLRAHALFLQVPAVSFMHGPSVKLARKEGAAAA</sequence>
<accession>A0A804MHN9</accession>
<reference evidence="1" key="2">
    <citation type="submission" date="2019-07" db="EMBL/GenBank/DDBJ databases">
        <authorList>
            <person name="Seetharam A."/>
            <person name="Woodhouse M."/>
            <person name="Cannon E."/>
        </authorList>
    </citation>
    <scope>NUCLEOTIDE SEQUENCE [LARGE SCALE GENOMIC DNA]</scope>
    <source>
        <strain evidence="1">cv. B73</strain>
    </source>
</reference>
<name>A0A804MHN9_MAIZE</name>
<dbReference type="FunCoup" id="A0A804MHN9">
    <property type="interactions" value="473"/>
</dbReference>
<dbReference type="AlphaFoldDB" id="A0A804MHN9"/>
<dbReference type="EnsemblPlants" id="Zm00001eb086210_T001">
    <property type="protein sequence ID" value="Zm00001eb086210_P001"/>
    <property type="gene ID" value="Zm00001eb086210"/>
</dbReference>